<name>A0A6G0WTH9_APHCR</name>
<feature type="region of interest" description="Disordered" evidence="1">
    <location>
        <begin position="151"/>
        <end position="174"/>
    </location>
</feature>
<evidence type="ECO:0000313" key="2">
    <source>
        <dbReference type="EMBL" id="KAF0730797.1"/>
    </source>
</evidence>
<dbReference type="AlphaFoldDB" id="A0A6G0WTH9"/>
<dbReference type="Proteomes" id="UP000478052">
    <property type="component" value="Unassembled WGS sequence"/>
</dbReference>
<dbReference type="PANTHER" id="PTHR10773">
    <property type="entry name" value="DNA-DIRECTED RNA POLYMERASES I, II, AND III SUBUNIT RPABC2"/>
    <property type="match status" value="1"/>
</dbReference>
<sequence>MASEGSDHDSSVVTSVEASSSDDECFTVDDIMNALKNSSNNNKRNNNSYNISRNRCEQENNEIINIDDLECVVYDEAGVLKNVNALCNYVINNENCVDNKINLEDNDVNIVNLTDIISNHDTLSIRNLNDISSNNYDVNDYVVHEKVDSNDNTLTDHSQTSEEKNYFSETEPKKRKKIAEPKEWDRNKAKILRMKGSAYLGYRRENPKNTKKILHDVMRESRKMGATCNSPTCRRWKNRHCNTISENEREQMFNEFWKEMNWESKKMFVCSTVDILETKQKTVKGTNSRRGSSFFYFLRINGKKVPVCQSMYLSTLGLKKSEVRYWIQNYKSTNLPTIKCNSFIDDDENNEEDNAIKEDRPIVKKSFQKIVTLQRFFDSLPTLPSHYCRKTSKKLFLQTDVKSW</sequence>
<reference evidence="2 3" key="1">
    <citation type="submission" date="2019-08" db="EMBL/GenBank/DDBJ databases">
        <title>Whole genome of Aphis craccivora.</title>
        <authorList>
            <person name="Voronova N.V."/>
            <person name="Shulinski R.S."/>
            <person name="Bandarenka Y.V."/>
            <person name="Zhorov D.G."/>
            <person name="Warner D."/>
        </authorList>
    </citation>
    <scope>NUCLEOTIDE SEQUENCE [LARGE SCALE GENOMIC DNA]</scope>
    <source>
        <strain evidence="2">180601</strain>
        <tissue evidence="2">Whole Body</tissue>
    </source>
</reference>
<dbReference type="OrthoDB" id="6630129at2759"/>
<comment type="caution">
    <text evidence="2">The sequence shown here is derived from an EMBL/GenBank/DDBJ whole genome shotgun (WGS) entry which is preliminary data.</text>
</comment>
<evidence type="ECO:0000256" key="1">
    <source>
        <dbReference type="SAM" id="MobiDB-lite"/>
    </source>
</evidence>
<keyword evidence="3" id="KW-1185">Reference proteome</keyword>
<organism evidence="2 3">
    <name type="scientific">Aphis craccivora</name>
    <name type="common">Cowpea aphid</name>
    <dbReference type="NCBI Taxonomy" id="307492"/>
    <lineage>
        <taxon>Eukaryota</taxon>
        <taxon>Metazoa</taxon>
        <taxon>Ecdysozoa</taxon>
        <taxon>Arthropoda</taxon>
        <taxon>Hexapoda</taxon>
        <taxon>Insecta</taxon>
        <taxon>Pterygota</taxon>
        <taxon>Neoptera</taxon>
        <taxon>Paraneoptera</taxon>
        <taxon>Hemiptera</taxon>
        <taxon>Sternorrhyncha</taxon>
        <taxon>Aphidomorpha</taxon>
        <taxon>Aphidoidea</taxon>
        <taxon>Aphididae</taxon>
        <taxon>Aphidini</taxon>
        <taxon>Aphis</taxon>
        <taxon>Aphis</taxon>
    </lineage>
</organism>
<feature type="non-terminal residue" evidence="2">
    <location>
        <position position="404"/>
    </location>
</feature>
<protein>
    <submittedName>
        <fullName evidence="2">Uncharacterized protein</fullName>
    </submittedName>
</protein>
<accession>A0A6G0WTH9</accession>
<feature type="compositionally biased region" description="Basic and acidic residues" evidence="1">
    <location>
        <begin position="159"/>
        <end position="174"/>
    </location>
</feature>
<proteinExistence type="predicted"/>
<dbReference type="PANTHER" id="PTHR10773:SF19">
    <property type="match status" value="1"/>
</dbReference>
<gene>
    <name evidence="2" type="ORF">FWK35_00032259</name>
</gene>
<dbReference type="EMBL" id="VUJU01008439">
    <property type="protein sequence ID" value="KAF0730797.1"/>
    <property type="molecule type" value="Genomic_DNA"/>
</dbReference>
<evidence type="ECO:0000313" key="3">
    <source>
        <dbReference type="Proteomes" id="UP000478052"/>
    </source>
</evidence>